<sequence length="72" mass="7835">MTDDIHAFSPGTEIPIQITADTATPGLNTRKIKLSGNGVVIRNNIKNITSRGNQMCVAAEFKDKLDISDYLT</sequence>
<gene>
    <name evidence="1" type="ORF">MAG551_00102</name>
</gene>
<dbReference type="EMBL" id="JAANXD010000004">
    <property type="protein sequence ID" value="MBS1257067.1"/>
    <property type="molecule type" value="Genomic_DNA"/>
</dbReference>
<evidence type="ECO:0000313" key="1">
    <source>
        <dbReference type="EMBL" id="MBS1257067.1"/>
    </source>
</evidence>
<proteinExistence type="predicted"/>
<name>A0A941VY84_9BACT</name>
<protein>
    <submittedName>
        <fullName evidence="1">Uncharacterized protein</fullName>
    </submittedName>
</protein>
<dbReference type="AlphaFoldDB" id="A0A941VY84"/>
<organism evidence="1 2">
    <name type="scientific">Candidatus Scalindua arabica</name>
    <dbReference type="NCBI Taxonomy" id="1127984"/>
    <lineage>
        <taxon>Bacteria</taxon>
        <taxon>Pseudomonadati</taxon>
        <taxon>Planctomycetota</taxon>
        <taxon>Candidatus Brocadiia</taxon>
        <taxon>Candidatus Brocadiales</taxon>
        <taxon>Candidatus Scalinduaceae</taxon>
        <taxon>Candidatus Scalindua</taxon>
    </lineage>
</organism>
<evidence type="ECO:0000313" key="2">
    <source>
        <dbReference type="Proteomes" id="UP000722750"/>
    </source>
</evidence>
<reference evidence="1" key="1">
    <citation type="journal article" date="2021" name="ISME J.">
        <title>Fine-scale metabolic discontinuity in a stratified prokaryote microbiome of a Red Sea deep halocline.</title>
        <authorList>
            <person name="Michoud G."/>
            <person name="Ngugi D.K."/>
            <person name="Barozzi A."/>
            <person name="Merlino G."/>
            <person name="Calleja M.L."/>
            <person name="Delgado-Huertas A."/>
            <person name="Moran X.A.G."/>
            <person name="Daffonchio D."/>
        </authorList>
    </citation>
    <scope>NUCLEOTIDE SEQUENCE</scope>
    <source>
        <strain evidence="1">SuakinDeep_MAG55_1</strain>
    </source>
</reference>
<comment type="caution">
    <text evidence="1">The sequence shown here is derived from an EMBL/GenBank/DDBJ whole genome shotgun (WGS) entry which is preliminary data.</text>
</comment>
<dbReference type="Proteomes" id="UP000722750">
    <property type="component" value="Unassembled WGS sequence"/>
</dbReference>
<accession>A0A941VY84</accession>